<keyword evidence="3" id="KW-1185">Reference proteome</keyword>
<organism evidence="2 3">
    <name type="scientific">Dendrobium thyrsiflorum</name>
    <name type="common">Pinecone-like raceme dendrobium</name>
    <name type="synonym">Orchid</name>
    <dbReference type="NCBI Taxonomy" id="117978"/>
    <lineage>
        <taxon>Eukaryota</taxon>
        <taxon>Viridiplantae</taxon>
        <taxon>Streptophyta</taxon>
        <taxon>Embryophyta</taxon>
        <taxon>Tracheophyta</taxon>
        <taxon>Spermatophyta</taxon>
        <taxon>Magnoliopsida</taxon>
        <taxon>Liliopsida</taxon>
        <taxon>Asparagales</taxon>
        <taxon>Orchidaceae</taxon>
        <taxon>Epidendroideae</taxon>
        <taxon>Malaxideae</taxon>
        <taxon>Dendrobiinae</taxon>
        <taxon>Dendrobium</taxon>
    </lineage>
</organism>
<sequence>MGVFPVGKCIPSSMSQSLTQFVTDAEIKSAVFSGASSSAPRRICYDTSFHKKALVKDLISESNWNLPNSIPQSVANAIKAIPIYDNLSITLSWSNSTVGAFGQYLMEFYNDLSPCSWHSMIWHKKHVLRYSSFAWLSIAGGLKTADVLLHRNIQVDPRCPLCHSSDESNTHIFFECSYSYSVLVSLISGASDMLLRPTILQLLVWINDHKAFSLFVALFTIFGRKEMTGDLGIPCTTYLLPLYKVRKLFLQKSVSGEIHNIIWPFCKPPWHPVGLLLLGMCSMQPLVGSIRFDPSIPPVRNFQQPRTMMCPKYQATLGWSLGK</sequence>
<dbReference type="Pfam" id="PF13966">
    <property type="entry name" value="zf-RVT"/>
    <property type="match status" value="1"/>
</dbReference>
<proteinExistence type="predicted"/>
<accession>A0ABD0V363</accession>
<evidence type="ECO:0000313" key="3">
    <source>
        <dbReference type="Proteomes" id="UP001552299"/>
    </source>
</evidence>
<gene>
    <name evidence="2" type="ORF">M5K25_011597</name>
</gene>
<comment type="caution">
    <text evidence="2">The sequence shown here is derived from an EMBL/GenBank/DDBJ whole genome shotgun (WGS) entry which is preliminary data.</text>
</comment>
<evidence type="ECO:0000259" key="1">
    <source>
        <dbReference type="Pfam" id="PF13966"/>
    </source>
</evidence>
<dbReference type="AlphaFoldDB" id="A0ABD0V363"/>
<evidence type="ECO:0000313" key="2">
    <source>
        <dbReference type="EMBL" id="KAL0919502.1"/>
    </source>
</evidence>
<dbReference type="Proteomes" id="UP001552299">
    <property type="component" value="Unassembled WGS sequence"/>
</dbReference>
<dbReference type="EMBL" id="JANQDX010000009">
    <property type="protein sequence ID" value="KAL0919502.1"/>
    <property type="molecule type" value="Genomic_DNA"/>
</dbReference>
<protein>
    <recommendedName>
        <fullName evidence="1">Reverse transcriptase zinc-binding domain-containing protein</fullName>
    </recommendedName>
</protein>
<reference evidence="2 3" key="1">
    <citation type="journal article" date="2024" name="Plant Biotechnol. J.">
        <title>Dendrobium thyrsiflorum genome and its molecular insights into genes involved in important horticultural traits.</title>
        <authorList>
            <person name="Chen B."/>
            <person name="Wang J.Y."/>
            <person name="Zheng P.J."/>
            <person name="Li K.L."/>
            <person name="Liang Y.M."/>
            <person name="Chen X.F."/>
            <person name="Zhang C."/>
            <person name="Zhao X."/>
            <person name="He X."/>
            <person name="Zhang G.Q."/>
            <person name="Liu Z.J."/>
            <person name="Xu Q."/>
        </authorList>
    </citation>
    <scope>NUCLEOTIDE SEQUENCE [LARGE SCALE GENOMIC DNA]</scope>
    <source>
        <strain evidence="2">GZMU011</strain>
    </source>
</reference>
<dbReference type="InterPro" id="IPR026960">
    <property type="entry name" value="RVT-Znf"/>
</dbReference>
<feature type="domain" description="Reverse transcriptase zinc-binding" evidence="1">
    <location>
        <begin position="113"/>
        <end position="180"/>
    </location>
</feature>
<name>A0ABD0V363_DENTH</name>